<evidence type="ECO:0000256" key="8">
    <source>
        <dbReference type="RuleBase" id="RU362026"/>
    </source>
</evidence>
<dbReference type="Pfam" id="PF00565">
    <property type="entry name" value="SNase"/>
    <property type="match status" value="1"/>
</dbReference>
<protein>
    <recommendedName>
        <fullName evidence="8">Methyltransferase</fullName>
        <ecNumber evidence="8">2.1.1.-</ecNumber>
    </recommendedName>
</protein>
<dbReference type="GO" id="GO:0003677">
    <property type="term" value="F:DNA binding"/>
    <property type="evidence" value="ECO:0007669"/>
    <property type="project" value="UniProtKB-KW"/>
</dbReference>
<evidence type="ECO:0000256" key="1">
    <source>
        <dbReference type="ARBA" id="ARBA00010203"/>
    </source>
</evidence>
<evidence type="ECO:0000256" key="4">
    <source>
        <dbReference type="ARBA" id="ARBA00022691"/>
    </source>
</evidence>
<dbReference type="GO" id="GO:0032259">
    <property type="term" value="P:methylation"/>
    <property type="evidence" value="ECO:0007669"/>
    <property type="project" value="UniProtKB-KW"/>
</dbReference>
<dbReference type="Proteomes" id="UP000177982">
    <property type="component" value="Unassembled WGS sequence"/>
</dbReference>
<sequence length="428" mass="49850">METRHKIIIGDSRSMAELENNSAHLVITSPPYWQLKDYGAPDQIGFDDNYEEYINNLNLVWKECFRVLNDGCRLCINIGDQFARSVYYGRYKIIPIRTEIIKFCETIGFDYMGAIIWQKATTMNTTGGATIMGSFPYPRNGIIKLDYEFILIFKKLGEVPFVSREIKEKSKMSKEEWNQYFTGHWNFNGAKQDKHLAMFPEELPKRLIKMFSFVGDTILDPFLGSGTTTLAARNLDRNSVGYEINKKFLSTIEEKIGVNKDRLFQGATFEITEQKNKFVDFKDEISKLPYIFKDSIKFSRKIDPKKLRFGSKIDSLNNERVDLYSVKQVINPEKILLNNDLVVKLIGVRAKREMLDKAIGFLQAKLKNQRVFIRFDSSKYDSENNLLCYLYLQNKTFVNAHLIKTGFVDVDDNFDYKYKPKFLNLTQQ</sequence>
<dbReference type="InterPro" id="IPR035437">
    <property type="entry name" value="SNase_OB-fold_sf"/>
</dbReference>
<dbReference type="PROSITE" id="PS00093">
    <property type="entry name" value="N4_MTASE"/>
    <property type="match status" value="1"/>
</dbReference>
<keyword evidence="3" id="KW-0808">Transferase</keyword>
<dbReference type="InterPro" id="IPR001091">
    <property type="entry name" value="RM_Methyltransferase"/>
</dbReference>
<evidence type="ECO:0000259" key="10">
    <source>
        <dbReference type="Pfam" id="PF01555"/>
    </source>
</evidence>
<dbReference type="InterPro" id="IPR016071">
    <property type="entry name" value="Staphylococal_nuclease_OB-fold"/>
</dbReference>
<comment type="catalytic activity">
    <reaction evidence="7">
        <text>a 2'-deoxycytidine in DNA + S-adenosyl-L-methionine = an N(4)-methyl-2'-deoxycytidine in DNA + S-adenosyl-L-homocysteine + H(+)</text>
        <dbReference type="Rhea" id="RHEA:16857"/>
        <dbReference type="Rhea" id="RHEA-COMP:11369"/>
        <dbReference type="Rhea" id="RHEA-COMP:13674"/>
        <dbReference type="ChEBI" id="CHEBI:15378"/>
        <dbReference type="ChEBI" id="CHEBI:57856"/>
        <dbReference type="ChEBI" id="CHEBI:59789"/>
        <dbReference type="ChEBI" id="CHEBI:85452"/>
        <dbReference type="ChEBI" id="CHEBI:137933"/>
        <dbReference type="EC" id="2.1.1.113"/>
    </reaction>
</comment>
<keyword evidence="6" id="KW-0238">DNA-binding</keyword>
<comment type="similarity">
    <text evidence="1">Belongs to the N(4)/N(6)-methyltransferase family. N(4) subfamily.</text>
</comment>
<name>A0A1G2L0Z5_9BACT</name>
<accession>A0A1G2L0Z5</accession>
<dbReference type="InterPro" id="IPR017985">
    <property type="entry name" value="MeTrfase_CN4_CS"/>
</dbReference>
<dbReference type="SUPFAM" id="SSF50199">
    <property type="entry name" value="Staphylococcal nuclease"/>
    <property type="match status" value="1"/>
</dbReference>
<evidence type="ECO:0000256" key="6">
    <source>
        <dbReference type="ARBA" id="ARBA00023125"/>
    </source>
</evidence>
<keyword evidence="4" id="KW-0949">S-adenosyl-L-methionine</keyword>
<feature type="domain" description="DNA methylase N-4/N-6" evidence="10">
    <location>
        <begin position="24"/>
        <end position="253"/>
    </location>
</feature>
<dbReference type="Pfam" id="PF01555">
    <property type="entry name" value="N6_N4_Mtase"/>
    <property type="match status" value="1"/>
</dbReference>
<dbReference type="FunFam" id="3.40.50.150:FF:001222">
    <property type="entry name" value="Methyltransferase"/>
    <property type="match status" value="1"/>
</dbReference>
<evidence type="ECO:0000259" key="9">
    <source>
        <dbReference type="Pfam" id="PF00565"/>
    </source>
</evidence>
<evidence type="ECO:0000256" key="7">
    <source>
        <dbReference type="ARBA" id="ARBA00049120"/>
    </source>
</evidence>
<dbReference type="Gene3D" id="2.40.50.90">
    <property type="match status" value="1"/>
</dbReference>
<keyword evidence="5" id="KW-0680">Restriction system</keyword>
<evidence type="ECO:0000256" key="5">
    <source>
        <dbReference type="ARBA" id="ARBA00022747"/>
    </source>
</evidence>
<keyword evidence="2 11" id="KW-0489">Methyltransferase</keyword>
<evidence type="ECO:0000256" key="3">
    <source>
        <dbReference type="ARBA" id="ARBA00022679"/>
    </source>
</evidence>
<dbReference type="EMBL" id="MHQO01000082">
    <property type="protein sequence ID" value="OHA04359.1"/>
    <property type="molecule type" value="Genomic_DNA"/>
</dbReference>
<evidence type="ECO:0000313" key="12">
    <source>
        <dbReference type="Proteomes" id="UP000177982"/>
    </source>
</evidence>
<dbReference type="GO" id="GO:0015667">
    <property type="term" value="F:site-specific DNA-methyltransferase (cytosine-N4-specific) activity"/>
    <property type="evidence" value="ECO:0007669"/>
    <property type="project" value="UniProtKB-EC"/>
</dbReference>
<dbReference type="SUPFAM" id="SSF53335">
    <property type="entry name" value="S-adenosyl-L-methionine-dependent methyltransferases"/>
    <property type="match status" value="1"/>
</dbReference>
<dbReference type="Gene3D" id="3.40.50.150">
    <property type="entry name" value="Vaccinia Virus protein VP39"/>
    <property type="match status" value="1"/>
</dbReference>
<evidence type="ECO:0000313" key="11">
    <source>
        <dbReference type="EMBL" id="OHA04359.1"/>
    </source>
</evidence>
<dbReference type="PRINTS" id="PR00508">
    <property type="entry name" value="S21N4MTFRASE"/>
</dbReference>
<proteinExistence type="inferred from homology"/>
<dbReference type="GO" id="GO:0008170">
    <property type="term" value="F:N-methyltransferase activity"/>
    <property type="evidence" value="ECO:0007669"/>
    <property type="project" value="InterPro"/>
</dbReference>
<evidence type="ECO:0000256" key="2">
    <source>
        <dbReference type="ARBA" id="ARBA00022603"/>
    </source>
</evidence>
<organism evidence="11 12">
    <name type="scientific">Candidatus Sungbacteria bacterium RIFCSPLOWO2_01_FULL_47_10</name>
    <dbReference type="NCBI Taxonomy" id="1802276"/>
    <lineage>
        <taxon>Bacteria</taxon>
        <taxon>Candidatus Sungiibacteriota</taxon>
    </lineage>
</organism>
<dbReference type="EC" id="2.1.1.-" evidence="8"/>
<feature type="domain" description="TNase-like" evidence="9">
    <location>
        <begin position="356"/>
        <end position="425"/>
    </location>
</feature>
<dbReference type="AlphaFoldDB" id="A0A1G2L0Z5"/>
<gene>
    <name evidence="11" type="ORF">A2934_04325</name>
</gene>
<dbReference type="InterPro" id="IPR002941">
    <property type="entry name" value="DNA_methylase_N4/N6"/>
</dbReference>
<comment type="caution">
    <text evidence="11">The sequence shown here is derived from an EMBL/GenBank/DDBJ whole genome shotgun (WGS) entry which is preliminary data.</text>
</comment>
<reference evidence="11 12" key="1">
    <citation type="journal article" date="2016" name="Nat. Commun.">
        <title>Thousands of microbial genomes shed light on interconnected biogeochemical processes in an aquifer system.</title>
        <authorList>
            <person name="Anantharaman K."/>
            <person name="Brown C.T."/>
            <person name="Hug L.A."/>
            <person name="Sharon I."/>
            <person name="Castelle C.J."/>
            <person name="Probst A.J."/>
            <person name="Thomas B.C."/>
            <person name="Singh A."/>
            <person name="Wilkins M.J."/>
            <person name="Karaoz U."/>
            <person name="Brodie E.L."/>
            <person name="Williams K.H."/>
            <person name="Hubbard S.S."/>
            <person name="Banfield J.F."/>
        </authorList>
    </citation>
    <scope>NUCLEOTIDE SEQUENCE [LARGE SCALE GENOMIC DNA]</scope>
</reference>
<dbReference type="InterPro" id="IPR029063">
    <property type="entry name" value="SAM-dependent_MTases_sf"/>
</dbReference>
<dbReference type="GO" id="GO:0009307">
    <property type="term" value="P:DNA restriction-modification system"/>
    <property type="evidence" value="ECO:0007669"/>
    <property type="project" value="UniProtKB-KW"/>
</dbReference>